<name>A0A5I5T2S3_SALET</name>
<dbReference type="AlphaFoldDB" id="A0A5I5T2S3"/>
<protein>
    <submittedName>
        <fullName evidence="2">Uncharacterized protein</fullName>
    </submittedName>
</protein>
<reference evidence="2" key="1">
    <citation type="submission" date="2018-09" db="EMBL/GenBank/DDBJ databases">
        <authorList>
            <person name="Ashton P.M."/>
            <person name="Dallman T."/>
            <person name="Nair S."/>
            <person name="De Pinna E."/>
            <person name="Peters T."/>
            <person name="Grant K."/>
        </authorList>
    </citation>
    <scope>NUCLEOTIDE SEQUENCE</scope>
    <source>
        <strain evidence="1">591814</strain>
        <strain evidence="2">592638</strain>
    </source>
</reference>
<dbReference type="EMBL" id="AAHOMH010000033">
    <property type="protein sequence ID" value="EBY5940675.1"/>
    <property type="molecule type" value="Genomic_DNA"/>
</dbReference>
<comment type="caution">
    <text evidence="2">The sequence shown here is derived from an EMBL/GenBank/DDBJ whole genome shotgun (WGS) entry which is preliminary data.</text>
</comment>
<dbReference type="EMBL" id="AAHOFD010000045">
    <property type="protein sequence ID" value="EBY4885942.1"/>
    <property type="molecule type" value="Genomic_DNA"/>
</dbReference>
<accession>A0A5I5T2S3</accession>
<gene>
    <name evidence="1" type="ORF">D4423_22900</name>
    <name evidence="2" type="ORF">D5C52_22995</name>
</gene>
<evidence type="ECO:0000313" key="1">
    <source>
        <dbReference type="EMBL" id="EBY4885942.1"/>
    </source>
</evidence>
<evidence type="ECO:0000313" key="2">
    <source>
        <dbReference type="EMBL" id="EBY5940675.1"/>
    </source>
</evidence>
<organism evidence="2">
    <name type="scientific">Salmonella enterica subsp. enterica serovar Isangi</name>
    <dbReference type="NCBI Taxonomy" id="1386015"/>
    <lineage>
        <taxon>Bacteria</taxon>
        <taxon>Pseudomonadati</taxon>
        <taxon>Pseudomonadota</taxon>
        <taxon>Gammaproteobacteria</taxon>
        <taxon>Enterobacterales</taxon>
        <taxon>Enterobacteriaceae</taxon>
        <taxon>Salmonella</taxon>
    </lineage>
</organism>
<proteinExistence type="predicted"/>
<sequence>MHLAAWLCSRVKFICHERGGVSGGLLPVLPDCRPVCGEPVRSGADKRCYVQSKSEKRSVKRSFF</sequence>